<name>A0A2A5C6G0_9GAMM</name>
<comment type="caution">
    <text evidence="4">The sequence shown here is derived from an EMBL/GenBank/DDBJ whole genome shotgun (WGS) entry which is preliminary data.</text>
</comment>
<organism evidence="4 5">
    <name type="scientific">SAR86 cluster bacterium</name>
    <dbReference type="NCBI Taxonomy" id="2030880"/>
    <lineage>
        <taxon>Bacteria</taxon>
        <taxon>Pseudomonadati</taxon>
        <taxon>Pseudomonadota</taxon>
        <taxon>Gammaproteobacteria</taxon>
        <taxon>SAR86 cluster</taxon>
    </lineage>
</organism>
<dbReference type="SUPFAM" id="SSF56529">
    <property type="entry name" value="FAH"/>
    <property type="match status" value="1"/>
</dbReference>
<dbReference type="GO" id="GO:0016853">
    <property type="term" value="F:isomerase activity"/>
    <property type="evidence" value="ECO:0007669"/>
    <property type="project" value="UniProtKB-KW"/>
</dbReference>
<dbReference type="AlphaFoldDB" id="A0A2A5C6G0"/>
<proteinExistence type="inferred from homology"/>
<dbReference type="Proteomes" id="UP000228987">
    <property type="component" value="Unassembled WGS sequence"/>
</dbReference>
<gene>
    <name evidence="4" type="ORF">COA71_14145</name>
</gene>
<accession>A0A2A5C6G0</accession>
<evidence type="ECO:0000256" key="1">
    <source>
        <dbReference type="ARBA" id="ARBA00010211"/>
    </source>
</evidence>
<comment type="similarity">
    <text evidence="1">Belongs to the FAH family.</text>
</comment>
<dbReference type="PANTHER" id="PTHR42796:SF4">
    <property type="entry name" value="FUMARYLACETOACETATE HYDROLASE DOMAIN-CONTAINING PROTEIN 2A"/>
    <property type="match status" value="1"/>
</dbReference>
<dbReference type="InterPro" id="IPR051121">
    <property type="entry name" value="FAH"/>
</dbReference>
<evidence type="ECO:0000313" key="4">
    <source>
        <dbReference type="EMBL" id="PCJ39402.1"/>
    </source>
</evidence>
<keyword evidence="2" id="KW-0479">Metal-binding</keyword>
<reference evidence="5" key="1">
    <citation type="submission" date="2017-08" db="EMBL/GenBank/DDBJ databases">
        <title>A dynamic microbial community with high functional redundancy inhabits the cold, oxic subseafloor aquifer.</title>
        <authorList>
            <person name="Tully B.J."/>
            <person name="Wheat C.G."/>
            <person name="Glazer B.T."/>
            <person name="Huber J.A."/>
        </authorList>
    </citation>
    <scope>NUCLEOTIDE SEQUENCE [LARGE SCALE GENOMIC DNA]</scope>
</reference>
<dbReference type="Pfam" id="PF01557">
    <property type="entry name" value="FAA_hydrolase"/>
    <property type="match status" value="1"/>
</dbReference>
<keyword evidence="4" id="KW-0413">Isomerase</keyword>
<dbReference type="GO" id="GO:0046872">
    <property type="term" value="F:metal ion binding"/>
    <property type="evidence" value="ECO:0007669"/>
    <property type="project" value="UniProtKB-KW"/>
</dbReference>
<dbReference type="Gene3D" id="3.90.850.10">
    <property type="entry name" value="Fumarylacetoacetase-like, C-terminal domain"/>
    <property type="match status" value="1"/>
</dbReference>
<protein>
    <submittedName>
        <fullName evidence="4">2-hydroxyhepta-2,4-diene-1,7-dioate isomerase</fullName>
    </submittedName>
</protein>
<dbReference type="GO" id="GO:0044281">
    <property type="term" value="P:small molecule metabolic process"/>
    <property type="evidence" value="ECO:0007669"/>
    <property type="project" value="UniProtKB-ARBA"/>
</dbReference>
<dbReference type="InterPro" id="IPR036663">
    <property type="entry name" value="Fumarylacetoacetase_C_sf"/>
</dbReference>
<dbReference type="PANTHER" id="PTHR42796">
    <property type="entry name" value="FUMARYLACETOACETATE HYDROLASE DOMAIN-CONTAINING PROTEIN 2A-RELATED"/>
    <property type="match status" value="1"/>
</dbReference>
<sequence>MRFLSFNYQGSDSWGAIIDNQVIDLGAKLGGNLLSIIQENRLEEAKELASNTEASCALDDVKILKPISNPEKIACIGVNYANRNAEYKDGSEAPKFPSLFIRTPDSLTAHNEPLWRPPESDQLDYEGEIVIVIGKEGRRIKEENAYEHIAALTIMNEGTLRDWVRHAKFNVTQGKNFVNSGALGPWLVSADEFSDEQYEDMRVTTTVNGDVRQDDTTASMMFPFKYIISYCSQFFHLKPGDIIATGTPNGAGARFDPPRYLVPGDIIEVSVEGIGTLVNGVIDEPIKS</sequence>
<evidence type="ECO:0000313" key="5">
    <source>
        <dbReference type="Proteomes" id="UP000228987"/>
    </source>
</evidence>
<dbReference type="EMBL" id="NVWI01000015">
    <property type="protein sequence ID" value="PCJ39402.1"/>
    <property type="molecule type" value="Genomic_DNA"/>
</dbReference>
<evidence type="ECO:0000259" key="3">
    <source>
        <dbReference type="Pfam" id="PF01557"/>
    </source>
</evidence>
<evidence type="ECO:0000256" key="2">
    <source>
        <dbReference type="ARBA" id="ARBA00022723"/>
    </source>
</evidence>
<dbReference type="InterPro" id="IPR011234">
    <property type="entry name" value="Fumarylacetoacetase-like_C"/>
</dbReference>
<dbReference type="FunFam" id="3.90.850.10:FF:000008">
    <property type="entry name" value="FAA hydrolase family protein"/>
    <property type="match status" value="1"/>
</dbReference>
<feature type="domain" description="Fumarylacetoacetase-like C-terminal" evidence="3">
    <location>
        <begin position="72"/>
        <end position="281"/>
    </location>
</feature>